<evidence type="ECO:0000256" key="2">
    <source>
        <dbReference type="ARBA" id="ARBA00010312"/>
    </source>
</evidence>
<sequence length="718" mass="77154">MNAPADPQALAASGTRIVRAACPHDCPDTCALRVEVKDGVAVRVTGDPDHPTTRGALCTKVSRYEQRTYHRDRVLHPLRRVGAKGEGRFERATWDEALDAIAARLKAIAARDPEAILPYSYAGTMGLVQGESMAGRFFNKLGAARLDRTICSAAGTAGIRYTLGDRIGPDMEAAVDAGVIVFWGTNAIASNLHFWTFAQEAKRRGALLVAVDPYRSLTADKCALHIAPLPGTDSALALGVMHVLIREGWLDHDYIARHTLGFEQLAPRAAEFPPERVAELCGITAQEVQTLAAVIGTRVRAGASFPLPDAVARARGSVFIRLNYGMQRAAGGGMAVRNIACLPALTGDWRHPAGGVLLTASGSFAIDNAALERPDLLAGRQPRAINMSTIGDDLLRPASPGFAPIEAVIVYNSNPVAIAPESPKVAAGFARDDLFTVVLEHFRTDTADYADWVLPATTQLEHYDLHKTYGHAYALINEPAIAPLGEALSNTEIFRRLAARMGFDDACFAETDEQIARQAFDARHPRGRVDWAELDARGWVRAPGMAPAGGFAPFAEGGFGTPSGKCEFFCARMADAGLDPLPAYIAPYEVGNPEFTARFPLAVISPPARNFLNSSFVNVESLRATEGEPRLDIHPADAAARGIAEGDRVRVFNDRGSFTLAARVTDRARPGVVVALSVWWKKLAADGRNANEVVSQRLTDMGAGPVYYDCAVQVEKCA</sequence>
<dbReference type="Gene3D" id="3.30.2070.10">
    <property type="entry name" value="Formate dehydrogenase/DMSO reductase"/>
    <property type="match status" value="1"/>
</dbReference>
<dbReference type="InterPro" id="IPR006656">
    <property type="entry name" value="Mopterin_OxRdtase"/>
</dbReference>
<dbReference type="OrthoDB" id="9796486at2"/>
<dbReference type="GO" id="GO:0043546">
    <property type="term" value="F:molybdopterin cofactor binding"/>
    <property type="evidence" value="ECO:0007669"/>
    <property type="project" value="InterPro"/>
</dbReference>
<keyword evidence="6" id="KW-0408">Iron</keyword>
<evidence type="ECO:0000313" key="10">
    <source>
        <dbReference type="RefSeq" id="WP_051377932.1"/>
    </source>
</evidence>
<keyword evidence="4" id="KW-0479">Metal-binding</keyword>
<dbReference type="Gene3D" id="2.40.40.20">
    <property type="match status" value="1"/>
</dbReference>
<dbReference type="InterPro" id="IPR006963">
    <property type="entry name" value="Mopterin_OxRdtase_4Fe-4S_dom"/>
</dbReference>
<keyword evidence="9" id="KW-1185">Reference proteome</keyword>
<keyword evidence="3" id="KW-0500">Molybdenum</keyword>
<proteinExistence type="inferred from homology"/>
<dbReference type="Gene3D" id="3.40.50.740">
    <property type="match status" value="1"/>
</dbReference>
<keyword evidence="5" id="KW-0560">Oxidoreductase</keyword>
<dbReference type="InterPro" id="IPR009010">
    <property type="entry name" value="Asp_de-COase-like_dom_sf"/>
</dbReference>
<dbReference type="InterPro" id="IPR006657">
    <property type="entry name" value="MoPterin_dinucl-bd_dom"/>
</dbReference>
<dbReference type="CDD" id="cd02786">
    <property type="entry name" value="MopB_CT_3"/>
    <property type="match status" value="1"/>
</dbReference>
<dbReference type="Gene3D" id="3.40.228.10">
    <property type="entry name" value="Dimethylsulfoxide Reductase, domain 2"/>
    <property type="match status" value="1"/>
</dbReference>
<dbReference type="EC" id="1.-.-.-" evidence="10"/>
<evidence type="ECO:0000256" key="3">
    <source>
        <dbReference type="ARBA" id="ARBA00022505"/>
    </source>
</evidence>
<evidence type="ECO:0000259" key="8">
    <source>
        <dbReference type="PROSITE" id="PS51669"/>
    </source>
</evidence>
<evidence type="ECO:0000256" key="1">
    <source>
        <dbReference type="ARBA" id="ARBA00001942"/>
    </source>
</evidence>
<dbReference type="InterPro" id="IPR050612">
    <property type="entry name" value="Prok_Mopterin_Oxidored"/>
</dbReference>
<dbReference type="PROSITE" id="PS51669">
    <property type="entry name" value="4FE4S_MOW_BIS_MGD"/>
    <property type="match status" value="1"/>
</dbReference>
<dbReference type="CDD" id="cd02766">
    <property type="entry name" value="MopB_3"/>
    <property type="match status" value="1"/>
</dbReference>
<reference evidence="10" key="3">
    <citation type="submission" date="2025-08" db="UniProtKB">
        <authorList>
            <consortium name="RefSeq"/>
        </authorList>
    </citation>
    <scope>IDENTIFICATION</scope>
</reference>
<accession>A0A8B6X8S2</accession>
<dbReference type="SMART" id="SM00926">
    <property type="entry name" value="Molybdop_Fe4S4"/>
    <property type="match status" value="1"/>
</dbReference>
<evidence type="ECO:0000256" key="7">
    <source>
        <dbReference type="ARBA" id="ARBA00023014"/>
    </source>
</evidence>
<dbReference type="SUPFAM" id="SSF53706">
    <property type="entry name" value="Formate dehydrogenase/DMSO reductase, domains 1-3"/>
    <property type="match status" value="1"/>
</dbReference>
<feature type="domain" description="4Fe-4S Mo/W bis-MGD-type" evidence="8">
    <location>
        <begin position="15"/>
        <end position="72"/>
    </location>
</feature>
<dbReference type="PROSITE" id="PS00932">
    <property type="entry name" value="MOLYBDOPTERIN_PROK_3"/>
    <property type="match status" value="1"/>
</dbReference>
<evidence type="ECO:0000256" key="5">
    <source>
        <dbReference type="ARBA" id="ARBA00023002"/>
    </source>
</evidence>
<comment type="cofactor">
    <cofactor evidence="1">
        <name>Mo-bis(molybdopterin guanine dinucleotide)</name>
        <dbReference type="ChEBI" id="CHEBI:60539"/>
    </cofactor>
</comment>
<comment type="similarity">
    <text evidence="2">Belongs to the prokaryotic molybdopterin-containing oxidoreductase family.</text>
</comment>
<dbReference type="GO" id="GO:0046872">
    <property type="term" value="F:metal ion binding"/>
    <property type="evidence" value="ECO:0007669"/>
    <property type="project" value="UniProtKB-KW"/>
</dbReference>
<dbReference type="InterPro" id="IPR006655">
    <property type="entry name" value="Mopterin_OxRdtase_prok_CS"/>
</dbReference>
<dbReference type="PANTHER" id="PTHR43742">
    <property type="entry name" value="TRIMETHYLAMINE-N-OXIDE REDUCTASE"/>
    <property type="match status" value="1"/>
</dbReference>
<dbReference type="SUPFAM" id="SSF50692">
    <property type="entry name" value="ADC-like"/>
    <property type="match status" value="1"/>
</dbReference>
<name>A0A8B6X8S2_9BURK</name>
<evidence type="ECO:0000256" key="4">
    <source>
        <dbReference type="ARBA" id="ARBA00022723"/>
    </source>
</evidence>
<reference evidence="10" key="1">
    <citation type="journal article" date="1996" name="Chem. Rev.">
        <title>The Mononuclear Molybdenum Enzymes.</title>
        <authorList>
            <person name="Hille R."/>
        </authorList>
    </citation>
    <scope>NUCLEOTIDE SEQUENCE</scope>
</reference>
<dbReference type="GO" id="GO:0016491">
    <property type="term" value="F:oxidoreductase activity"/>
    <property type="evidence" value="ECO:0007669"/>
    <property type="project" value="UniProtKB-KW"/>
</dbReference>
<dbReference type="Pfam" id="PF04879">
    <property type="entry name" value="Molybdop_Fe4S4"/>
    <property type="match status" value="1"/>
</dbReference>
<dbReference type="RefSeq" id="WP_051377932.1">
    <property type="nucleotide sequence ID" value="NZ_AXWS01000007.1"/>
</dbReference>
<organism evidence="9 10">
    <name type="scientific">Derxia gummosa DSM 723</name>
    <dbReference type="NCBI Taxonomy" id="1121388"/>
    <lineage>
        <taxon>Bacteria</taxon>
        <taxon>Pseudomonadati</taxon>
        <taxon>Pseudomonadota</taxon>
        <taxon>Betaproteobacteria</taxon>
        <taxon>Burkholderiales</taxon>
        <taxon>Alcaligenaceae</taxon>
        <taxon>Derxia</taxon>
    </lineage>
</organism>
<dbReference type="InterPro" id="IPR037920">
    <property type="entry name" value="YoaE_C"/>
</dbReference>
<dbReference type="GO" id="GO:0051536">
    <property type="term" value="F:iron-sulfur cluster binding"/>
    <property type="evidence" value="ECO:0007669"/>
    <property type="project" value="UniProtKB-KW"/>
</dbReference>
<reference evidence="10" key="2">
    <citation type="journal article" date="2002" name="Trends Biochem. Sci.">
        <title>Molybdenum and tungsten in biology.</title>
        <authorList>
            <person name="Hille R."/>
        </authorList>
    </citation>
    <scope>NUCLEOTIDE SEQUENCE</scope>
</reference>
<dbReference type="PANTHER" id="PTHR43742:SF6">
    <property type="entry name" value="OXIDOREDUCTASE YYAE-RELATED"/>
    <property type="match status" value="1"/>
</dbReference>
<dbReference type="Pfam" id="PF01568">
    <property type="entry name" value="Molydop_binding"/>
    <property type="match status" value="1"/>
</dbReference>
<dbReference type="AlphaFoldDB" id="A0A8B6X8S2"/>
<dbReference type="Pfam" id="PF00384">
    <property type="entry name" value="Molybdopterin"/>
    <property type="match status" value="1"/>
</dbReference>
<keyword evidence="7" id="KW-0411">Iron-sulfur</keyword>
<evidence type="ECO:0000256" key="6">
    <source>
        <dbReference type="ARBA" id="ARBA00023004"/>
    </source>
</evidence>
<dbReference type="Proteomes" id="UP000675920">
    <property type="component" value="Unplaced"/>
</dbReference>
<protein>
    <submittedName>
        <fullName evidence="10">Molybdopterin-containing oxidoreductase family protein</fullName>
        <ecNumber evidence="10">1.-.-.-</ecNumber>
    </submittedName>
</protein>
<dbReference type="Gene3D" id="2.20.25.90">
    <property type="entry name" value="ADC-like domains"/>
    <property type="match status" value="1"/>
</dbReference>
<evidence type="ECO:0000313" key="9">
    <source>
        <dbReference type="Proteomes" id="UP000675920"/>
    </source>
</evidence>